<proteinExistence type="predicted"/>
<dbReference type="Proteomes" id="UP000277204">
    <property type="component" value="Unassembled WGS sequence"/>
</dbReference>
<evidence type="ECO:0000313" key="1">
    <source>
        <dbReference type="EMBL" id="VDP54451.1"/>
    </source>
</evidence>
<dbReference type="EMBL" id="UZAI01021099">
    <property type="protein sequence ID" value="VDP54451.1"/>
    <property type="molecule type" value="Genomic_DNA"/>
</dbReference>
<sequence>MWSRSQITKTTSNPIFFSDTSRRTLPRCGRPGSDKHFHTSNSIQDHCIHSYDSLINLPDNEWDIYYWITSKSFRNVTDRVSCSVYYLISKFQHTYMYRRSTLTLFRLSTRTQLVE</sequence>
<dbReference type="AlphaFoldDB" id="A0A3P8ED51"/>
<protein>
    <submittedName>
        <fullName evidence="1">Uncharacterized protein</fullName>
    </submittedName>
</protein>
<reference evidence="1 2" key="1">
    <citation type="submission" date="2018-11" db="EMBL/GenBank/DDBJ databases">
        <authorList>
            <consortium name="Pathogen Informatics"/>
        </authorList>
    </citation>
    <scope>NUCLEOTIDE SEQUENCE [LARGE SCALE GENOMIC DNA]</scope>
    <source>
        <strain evidence="1 2">Zambia</strain>
    </source>
</reference>
<accession>A0A3P8ED51</accession>
<name>A0A3P8ED51_9TREM</name>
<keyword evidence="2" id="KW-1185">Reference proteome</keyword>
<evidence type="ECO:0000313" key="2">
    <source>
        <dbReference type="Proteomes" id="UP000277204"/>
    </source>
</evidence>
<gene>
    <name evidence="1" type="ORF">SMRZ_LOCUS25236</name>
</gene>
<organism evidence="1 2">
    <name type="scientific">Schistosoma margrebowiei</name>
    <dbReference type="NCBI Taxonomy" id="48269"/>
    <lineage>
        <taxon>Eukaryota</taxon>
        <taxon>Metazoa</taxon>
        <taxon>Spiralia</taxon>
        <taxon>Lophotrochozoa</taxon>
        <taxon>Platyhelminthes</taxon>
        <taxon>Trematoda</taxon>
        <taxon>Digenea</taxon>
        <taxon>Strigeidida</taxon>
        <taxon>Schistosomatoidea</taxon>
        <taxon>Schistosomatidae</taxon>
        <taxon>Schistosoma</taxon>
    </lineage>
</organism>